<dbReference type="InterPro" id="IPR009695">
    <property type="entry name" value="Diacylglyc_glucosyltr_N"/>
</dbReference>
<evidence type="ECO:0000256" key="3">
    <source>
        <dbReference type="ARBA" id="ARBA00022679"/>
    </source>
</evidence>
<reference evidence="5 6" key="1">
    <citation type="submission" date="2019-01" db="EMBL/GenBank/DDBJ databases">
        <title>Sequencing of cultivated peanut Arachis hypogaea provides insights into genome evolution and oil improvement.</title>
        <authorList>
            <person name="Chen X."/>
        </authorList>
    </citation>
    <scope>NUCLEOTIDE SEQUENCE [LARGE SCALE GENOMIC DNA]</scope>
    <source>
        <strain evidence="6">cv. Fuhuasheng</strain>
        <tissue evidence="5">Leaves</tissue>
    </source>
</reference>
<dbReference type="PANTHER" id="PTHR43025:SF3">
    <property type="entry name" value="MONOGALACTOSYLDIACYLGLYCEROL SYNTHASE 1, CHLOROPLASTIC"/>
    <property type="match status" value="1"/>
</dbReference>
<comment type="similarity">
    <text evidence="1">Belongs to the glycosyltransferase 28 family.</text>
</comment>
<proteinExistence type="inferred from homology"/>
<dbReference type="PANTHER" id="PTHR43025">
    <property type="entry name" value="MONOGALACTOSYLDIACYLGLYCEROL SYNTHASE"/>
    <property type="match status" value="1"/>
</dbReference>
<protein>
    <recommendedName>
        <fullName evidence="4">Diacylglycerol glucosyltransferase N-terminal domain-containing protein</fullName>
    </recommendedName>
</protein>
<dbReference type="InterPro" id="IPR050519">
    <property type="entry name" value="Glycosyltransf_28_UgtP"/>
</dbReference>
<feature type="domain" description="Diacylglycerol glucosyltransferase N-terminal" evidence="4">
    <location>
        <begin position="151"/>
        <end position="228"/>
    </location>
</feature>
<evidence type="ECO:0000259" key="4">
    <source>
        <dbReference type="Pfam" id="PF06925"/>
    </source>
</evidence>
<dbReference type="AlphaFoldDB" id="A0A444X620"/>
<gene>
    <name evidence="5" type="ORF">Ahy_B10g104632</name>
</gene>
<accession>A0A444X620</accession>
<dbReference type="GO" id="GO:0016020">
    <property type="term" value="C:membrane"/>
    <property type="evidence" value="ECO:0007669"/>
    <property type="project" value="GOC"/>
</dbReference>
<evidence type="ECO:0000256" key="1">
    <source>
        <dbReference type="ARBA" id="ARBA00006962"/>
    </source>
</evidence>
<keyword evidence="3" id="KW-0808">Transferase</keyword>
<dbReference type="Pfam" id="PF06925">
    <property type="entry name" value="MGDG_synth"/>
    <property type="match status" value="1"/>
</dbReference>
<dbReference type="Proteomes" id="UP000289738">
    <property type="component" value="Chromosome B10"/>
</dbReference>
<dbReference type="GO" id="GO:0016758">
    <property type="term" value="F:hexosyltransferase activity"/>
    <property type="evidence" value="ECO:0007669"/>
    <property type="project" value="InterPro"/>
</dbReference>
<keyword evidence="6" id="KW-1185">Reference proteome</keyword>
<evidence type="ECO:0000313" key="6">
    <source>
        <dbReference type="Proteomes" id="UP000289738"/>
    </source>
</evidence>
<comment type="caution">
    <text evidence="5">The sequence shown here is derived from an EMBL/GenBank/DDBJ whole genome shotgun (WGS) entry which is preliminary data.</text>
</comment>
<sequence length="229" mass="25561">MFHSASVQQEHGLVHDFVSHIGRFAFDSSFFTFGSDNCALALSNYLHFNVTKQSVCSAASLSLKLGGRGDSNLNFRRFCNDFNTAIRFHTQKLPIGFDSPSLDSGDNNHCNNGNTLDECDVIQDDRGTLSGVDPQKPKKVLILMSDTGGGHRASAEAIRAAFHEEFGDQYQVFVVDLWTEHTPWPFNQLPRTYSFLVKHGSLWKMTYYGTAPRVVHQSNFAATSTFIAR</sequence>
<dbReference type="EMBL" id="SDMP01000020">
    <property type="protein sequence ID" value="RYQ85118.1"/>
    <property type="molecule type" value="Genomic_DNA"/>
</dbReference>
<name>A0A444X620_ARAHY</name>
<dbReference type="GO" id="GO:0009247">
    <property type="term" value="P:glycolipid biosynthetic process"/>
    <property type="evidence" value="ECO:0007669"/>
    <property type="project" value="InterPro"/>
</dbReference>
<keyword evidence="2" id="KW-0328">Glycosyltransferase</keyword>
<organism evidence="5 6">
    <name type="scientific">Arachis hypogaea</name>
    <name type="common">Peanut</name>
    <dbReference type="NCBI Taxonomy" id="3818"/>
    <lineage>
        <taxon>Eukaryota</taxon>
        <taxon>Viridiplantae</taxon>
        <taxon>Streptophyta</taxon>
        <taxon>Embryophyta</taxon>
        <taxon>Tracheophyta</taxon>
        <taxon>Spermatophyta</taxon>
        <taxon>Magnoliopsida</taxon>
        <taxon>eudicotyledons</taxon>
        <taxon>Gunneridae</taxon>
        <taxon>Pentapetalae</taxon>
        <taxon>rosids</taxon>
        <taxon>fabids</taxon>
        <taxon>Fabales</taxon>
        <taxon>Fabaceae</taxon>
        <taxon>Papilionoideae</taxon>
        <taxon>50 kb inversion clade</taxon>
        <taxon>dalbergioids sensu lato</taxon>
        <taxon>Dalbergieae</taxon>
        <taxon>Pterocarpus clade</taxon>
        <taxon>Arachis</taxon>
    </lineage>
</organism>
<evidence type="ECO:0000256" key="2">
    <source>
        <dbReference type="ARBA" id="ARBA00022676"/>
    </source>
</evidence>
<evidence type="ECO:0000313" key="5">
    <source>
        <dbReference type="EMBL" id="RYQ85118.1"/>
    </source>
</evidence>